<organism evidence="2 3">
    <name type="scientific">Euplotes crassus</name>
    <dbReference type="NCBI Taxonomy" id="5936"/>
    <lineage>
        <taxon>Eukaryota</taxon>
        <taxon>Sar</taxon>
        <taxon>Alveolata</taxon>
        <taxon>Ciliophora</taxon>
        <taxon>Intramacronucleata</taxon>
        <taxon>Spirotrichea</taxon>
        <taxon>Hypotrichia</taxon>
        <taxon>Euplotida</taxon>
        <taxon>Euplotidae</taxon>
        <taxon>Moneuplotes</taxon>
    </lineage>
</organism>
<feature type="compositionally biased region" description="Basic and acidic residues" evidence="1">
    <location>
        <begin position="164"/>
        <end position="184"/>
    </location>
</feature>
<keyword evidence="3" id="KW-1185">Reference proteome</keyword>
<dbReference type="AlphaFoldDB" id="A0AAD2D7L5"/>
<name>A0AAD2D7L5_EUPCR</name>
<evidence type="ECO:0000313" key="3">
    <source>
        <dbReference type="Proteomes" id="UP001295684"/>
    </source>
</evidence>
<dbReference type="InterPro" id="IPR004344">
    <property type="entry name" value="TTL/TTLL_fam"/>
</dbReference>
<proteinExistence type="predicted"/>
<dbReference type="PANTHER" id="PTHR46069:SF1">
    <property type="entry name" value="CHROMOSOME UNDETERMINED SCAFFOLD_125, WHOLE GENOME SHOTGUN SEQUENCE"/>
    <property type="match status" value="1"/>
</dbReference>
<dbReference type="PANTHER" id="PTHR46069">
    <property type="entry name" value="TUBULIN TYROSINE LIGASE"/>
    <property type="match status" value="1"/>
</dbReference>
<gene>
    <name evidence="2" type="ORF">ECRASSUSDP1_LOCUS25339</name>
</gene>
<dbReference type="PROSITE" id="PS51221">
    <property type="entry name" value="TTL"/>
    <property type="match status" value="1"/>
</dbReference>
<dbReference type="Gene3D" id="3.30.470.20">
    <property type="entry name" value="ATP-grasp fold, B domain"/>
    <property type="match status" value="1"/>
</dbReference>
<feature type="region of interest" description="Disordered" evidence="1">
    <location>
        <begin position="164"/>
        <end position="191"/>
    </location>
</feature>
<protein>
    <recommendedName>
        <fullName evidence="4">Tubulin-tyrosine ligase family protein</fullName>
    </recommendedName>
</protein>
<accession>A0AAD2D7L5</accession>
<evidence type="ECO:0000256" key="1">
    <source>
        <dbReference type="SAM" id="MobiDB-lite"/>
    </source>
</evidence>
<dbReference type="SUPFAM" id="SSF56059">
    <property type="entry name" value="Glutathione synthetase ATP-binding domain-like"/>
    <property type="match status" value="1"/>
</dbReference>
<dbReference type="Proteomes" id="UP001295684">
    <property type="component" value="Unassembled WGS sequence"/>
</dbReference>
<reference evidence="2" key="1">
    <citation type="submission" date="2023-07" db="EMBL/GenBank/DDBJ databases">
        <authorList>
            <consortium name="AG Swart"/>
            <person name="Singh M."/>
            <person name="Singh A."/>
            <person name="Seah K."/>
            <person name="Emmerich C."/>
        </authorList>
    </citation>
    <scope>NUCLEOTIDE SEQUENCE</scope>
    <source>
        <strain evidence="2">DP1</strain>
    </source>
</reference>
<feature type="compositionally biased region" description="Polar residues" evidence="1">
    <location>
        <begin position="74"/>
        <end position="83"/>
    </location>
</feature>
<evidence type="ECO:0008006" key="4">
    <source>
        <dbReference type="Google" id="ProtNLM"/>
    </source>
</evidence>
<dbReference type="Pfam" id="PF03133">
    <property type="entry name" value="TTL"/>
    <property type="match status" value="1"/>
</dbReference>
<sequence>MSVERGLYTLGKNYSPKKEIVPRRKKFREDLIIIPKYSHNQIKTPSRMEVQIKFKDEVNDILKDLSKLPAAATKTSRASTLNGKKSDSLIPQSPYAGKSIKSGFRANYINTASNRKKPCPTSLAKSICQMKINKPTLRLDLNPLSIDQSPNKLSQIDYKASYDRRLGDGKSSKSKYDLSQEMTKRSNSMKSKIKVTRTRYPCVLAQNYSKMVQKNHAILKSQISKYGLPHKFLTFYQKQLEFIERSTNANEAPVEACYNFFNKSSTRQNLNSQNSYDSTILNARDQSQASLNSSCASERKSNESSEKNITRISALKTYRVKEMTEPKAFLEKHKEKLQMSLKVMVKKAIRSLGSKIKEKEIASYLCCEDNEFNNYNTDFLKLALIKNYLGENYIENPVYKFLKKSLCLKEEDTMTYSTCQMILTSKLQEQYSISPSKLRNPIVLIKPGNNNRIVKLTIKKRSWVRTKNKGSSQDYQLVWTQWILNRCKPLKSSEEKLRHMNIKLYNHIPGNSCISNKKNLFKNMYRYYLNQSKDPWKYLPITYLVTSTEDDAFLKFVDETSADFEDPYKPNLWIIKPGECSNRGNGIKVCVSIEQIKSYIKQSKRKSYIIQKYISDPLLYNERKFDIRLFGLFTSINGTKRAYFYQGGYIRTSSEEFDLEDAHDPFIHLTNDAIQSKAEDYGRYENCNKLSFNEFEKYLLEHKRVSFYDKIYPKIKRIVKDTFTCAGNILDPKCDSKSPDQCCFELFGFDFMIDSDLKVYLIEVNTNPCLETPCSLLSCIIPNVLDNTFRLTFDLCYPNPYNTITSDNCTYLSKFEQVYSQDPIIETE</sequence>
<feature type="region of interest" description="Disordered" evidence="1">
    <location>
        <begin position="74"/>
        <end position="94"/>
    </location>
</feature>
<evidence type="ECO:0000313" key="2">
    <source>
        <dbReference type="EMBL" id="CAI2383827.1"/>
    </source>
</evidence>
<comment type="caution">
    <text evidence="2">The sequence shown here is derived from an EMBL/GenBank/DDBJ whole genome shotgun (WGS) entry which is preliminary data.</text>
</comment>
<dbReference type="EMBL" id="CAMPGE010026133">
    <property type="protein sequence ID" value="CAI2383827.1"/>
    <property type="molecule type" value="Genomic_DNA"/>
</dbReference>